<evidence type="ECO:0000313" key="2">
    <source>
        <dbReference type="EMBL" id="PSN81881.1"/>
    </source>
</evidence>
<name>A0A2R6A678_9ARCH</name>
<dbReference type="InterPro" id="IPR019887">
    <property type="entry name" value="Tscrpt_reg_AsnC/Lrp_C"/>
</dbReference>
<protein>
    <recommendedName>
        <fullName evidence="1">Transcription regulator AsnC/Lrp ligand binding domain-containing protein</fullName>
    </recommendedName>
</protein>
<dbReference type="EMBL" id="NEXC01000125">
    <property type="protein sequence ID" value="PSN81881.1"/>
    <property type="molecule type" value="Genomic_DNA"/>
</dbReference>
<evidence type="ECO:0000313" key="3">
    <source>
        <dbReference type="Proteomes" id="UP000240880"/>
    </source>
</evidence>
<sequence length="80" mass="9204">MSYHVAAYLLINADVGHESEVQREIQAVEFVKRVDAVYGVYDLVVYLEAPNQEKLTEAISRIRKLNHIHSTLTMFVVENK</sequence>
<dbReference type="SUPFAM" id="SSF54909">
    <property type="entry name" value="Dimeric alpha+beta barrel"/>
    <property type="match status" value="1"/>
</dbReference>
<dbReference type="AlphaFoldDB" id="A0A2R6A678"/>
<gene>
    <name evidence="2" type="ORF">B9Q01_09630</name>
</gene>
<comment type="caution">
    <text evidence="2">The sequence shown here is derived from an EMBL/GenBank/DDBJ whole genome shotgun (WGS) entry which is preliminary data.</text>
</comment>
<feature type="domain" description="Transcription regulator AsnC/Lrp ligand binding" evidence="1">
    <location>
        <begin position="11"/>
        <end position="78"/>
    </location>
</feature>
<reference evidence="2 3" key="1">
    <citation type="submission" date="2017-04" db="EMBL/GenBank/DDBJ databases">
        <title>Novel microbial lineages endemic to geothermal iron-oxide mats fill important gaps in the evolutionary history of Archaea.</title>
        <authorList>
            <person name="Jay Z.J."/>
            <person name="Beam J.P."/>
            <person name="Dlakic M."/>
            <person name="Rusch D.B."/>
            <person name="Kozubal M.A."/>
            <person name="Inskeep W.P."/>
        </authorList>
    </citation>
    <scope>NUCLEOTIDE SEQUENCE [LARGE SCALE GENOMIC DNA]</scope>
    <source>
        <strain evidence="2">OSP_D</strain>
    </source>
</reference>
<dbReference type="InterPro" id="IPR011008">
    <property type="entry name" value="Dimeric_a/b-barrel"/>
</dbReference>
<proteinExistence type="predicted"/>
<accession>A0A2R6A678</accession>
<evidence type="ECO:0000259" key="1">
    <source>
        <dbReference type="Pfam" id="PF01037"/>
    </source>
</evidence>
<organism evidence="2 3">
    <name type="scientific">Candidatus Marsarchaeota G1 archaeon OSP_D</name>
    <dbReference type="NCBI Taxonomy" id="1978155"/>
    <lineage>
        <taxon>Archaea</taxon>
        <taxon>Candidatus Marsarchaeota</taxon>
        <taxon>Candidatus Marsarchaeota group 1</taxon>
    </lineage>
</organism>
<dbReference type="Pfam" id="PF01037">
    <property type="entry name" value="AsnC_trans_reg"/>
    <property type="match status" value="1"/>
</dbReference>
<dbReference type="Proteomes" id="UP000240880">
    <property type="component" value="Unassembled WGS sequence"/>
</dbReference>
<dbReference type="Gene3D" id="3.30.70.920">
    <property type="match status" value="1"/>
</dbReference>